<sequence length="112" mass="11457">MVPTPFRGGADRRRRSPSERSQRPPQRRHAPTSLRGFSVGAEDELCRGSDEIAGSDTDGTTVVTTTLDRGSAASGVTTGLECGGGVTTGRAEDGREGATFTADGTGVNSMGG</sequence>
<gene>
    <name evidence="2" type="ORF">GCM10010178_76170</name>
</gene>
<comment type="caution">
    <text evidence="2">The sequence shown here is derived from an EMBL/GenBank/DDBJ whole genome shotgun (WGS) entry which is preliminary data.</text>
</comment>
<feature type="region of interest" description="Disordered" evidence="1">
    <location>
        <begin position="84"/>
        <end position="112"/>
    </location>
</feature>
<evidence type="ECO:0000256" key="1">
    <source>
        <dbReference type="SAM" id="MobiDB-lite"/>
    </source>
</evidence>
<evidence type="ECO:0000313" key="2">
    <source>
        <dbReference type="EMBL" id="GGU73403.1"/>
    </source>
</evidence>
<dbReference type="Proteomes" id="UP000649573">
    <property type="component" value="Unassembled WGS sequence"/>
</dbReference>
<feature type="region of interest" description="Disordered" evidence="1">
    <location>
        <begin position="1"/>
        <end position="39"/>
    </location>
</feature>
<organism evidence="2 3">
    <name type="scientific">Lentzea flava</name>
    <dbReference type="NCBI Taxonomy" id="103732"/>
    <lineage>
        <taxon>Bacteria</taxon>
        <taxon>Bacillati</taxon>
        <taxon>Actinomycetota</taxon>
        <taxon>Actinomycetes</taxon>
        <taxon>Pseudonocardiales</taxon>
        <taxon>Pseudonocardiaceae</taxon>
        <taxon>Lentzea</taxon>
    </lineage>
</organism>
<accession>A0ABQ2V7X8</accession>
<keyword evidence="3" id="KW-1185">Reference proteome</keyword>
<name>A0ABQ2V7X8_9PSEU</name>
<dbReference type="EMBL" id="BMRE01000053">
    <property type="protein sequence ID" value="GGU73403.1"/>
    <property type="molecule type" value="Genomic_DNA"/>
</dbReference>
<proteinExistence type="predicted"/>
<protein>
    <submittedName>
        <fullName evidence="2">Uncharacterized protein</fullName>
    </submittedName>
</protein>
<evidence type="ECO:0000313" key="3">
    <source>
        <dbReference type="Proteomes" id="UP000649573"/>
    </source>
</evidence>
<reference evidence="3" key="1">
    <citation type="journal article" date="2019" name="Int. J. Syst. Evol. Microbiol.">
        <title>The Global Catalogue of Microorganisms (GCM) 10K type strain sequencing project: providing services to taxonomists for standard genome sequencing and annotation.</title>
        <authorList>
            <consortium name="The Broad Institute Genomics Platform"/>
            <consortium name="The Broad Institute Genome Sequencing Center for Infectious Disease"/>
            <person name="Wu L."/>
            <person name="Ma J."/>
        </authorList>
    </citation>
    <scope>NUCLEOTIDE SEQUENCE [LARGE SCALE GENOMIC DNA]</scope>
    <source>
        <strain evidence="3">JCM 3296</strain>
    </source>
</reference>